<dbReference type="STRING" id="1349421.OI18_22895"/>
<dbReference type="InterPro" id="IPR010895">
    <property type="entry name" value="CHRD"/>
</dbReference>
<dbReference type="SMART" id="SM00754">
    <property type="entry name" value="CHRD"/>
    <property type="match status" value="2"/>
</dbReference>
<dbReference type="EMBL" id="JSVC01000045">
    <property type="protein sequence ID" value="KIC90743.1"/>
    <property type="molecule type" value="Genomic_DNA"/>
</dbReference>
<evidence type="ECO:0000313" key="3">
    <source>
        <dbReference type="Proteomes" id="UP000031408"/>
    </source>
</evidence>
<comment type="caution">
    <text evidence="2">The sequence shown here is derived from an EMBL/GenBank/DDBJ whole genome shotgun (WGS) entry which is preliminary data.</text>
</comment>
<organism evidence="2 3">
    <name type="scientific">Flavihumibacter solisilvae</name>
    <dbReference type="NCBI Taxonomy" id="1349421"/>
    <lineage>
        <taxon>Bacteria</taxon>
        <taxon>Pseudomonadati</taxon>
        <taxon>Bacteroidota</taxon>
        <taxon>Chitinophagia</taxon>
        <taxon>Chitinophagales</taxon>
        <taxon>Chitinophagaceae</taxon>
        <taxon>Flavihumibacter</taxon>
    </lineage>
</organism>
<name>A0A0C1L539_9BACT</name>
<keyword evidence="3" id="KW-1185">Reference proteome</keyword>
<proteinExistence type="predicted"/>
<evidence type="ECO:0000313" key="2">
    <source>
        <dbReference type="EMBL" id="KIC90743.1"/>
    </source>
</evidence>
<protein>
    <recommendedName>
        <fullName evidence="1">CHRD domain-containing protein</fullName>
    </recommendedName>
</protein>
<accession>A0A0C1L539</accession>
<dbReference type="Proteomes" id="UP000031408">
    <property type="component" value="Unassembled WGS sequence"/>
</dbReference>
<reference evidence="2 3" key="1">
    <citation type="submission" date="2014-11" db="EMBL/GenBank/DDBJ databases">
        <title>Genome sequence of Flavihumibacter solisilvae 3-3.</title>
        <authorList>
            <person name="Zhou G."/>
            <person name="Li M."/>
            <person name="Wang G."/>
        </authorList>
    </citation>
    <scope>NUCLEOTIDE SEQUENCE [LARGE SCALE GENOMIC DNA]</scope>
    <source>
        <strain evidence="2 3">3-3</strain>
    </source>
</reference>
<evidence type="ECO:0000259" key="1">
    <source>
        <dbReference type="PROSITE" id="PS50933"/>
    </source>
</evidence>
<gene>
    <name evidence="2" type="ORF">OI18_22895</name>
</gene>
<dbReference type="PROSITE" id="PS50933">
    <property type="entry name" value="CHRD"/>
    <property type="match status" value="1"/>
</dbReference>
<dbReference type="Pfam" id="PF07452">
    <property type="entry name" value="CHRD"/>
    <property type="match status" value="2"/>
</dbReference>
<feature type="domain" description="CHRD" evidence="1">
    <location>
        <begin position="150"/>
        <end position="267"/>
    </location>
</feature>
<dbReference type="AlphaFoldDB" id="A0A0C1L539"/>
<sequence length="267" mass="28090">MLMLSLPLLIVSCDSNDDDNNPEPSVVKEWNIDLSTANENPAVPGRTETGNLALQLMADNSLKYTITVNNVASGDALQAAHIHTGDPVINGPVIQDFSPSFNGGTATGTITNVRQSLVDSLKNDANQLYFNVHSTQVGGGLVRGQLNSRMEFAQDVVLSGENEVPQVVTTATGNARLRMTADKNLYYIVNVDGLESGDEWTAAHIHNGAAGANGSVLVGLAAGPADFGVPKVVTLDDAGFAAIKTAAIYVNAHTNLWPDGAIRGQIR</sequence>